<evidence type="ECO:0000256" key="1">
    <source>
        <dbReference type="ARBA" id="ARBA00004906"/>
    </source>
</evidence>
<dbReference type="SUPFAM" id="SSF54695">
    <property type="entry name" value="POZ domain"/>
    <property type="match status" value="1"/>
</dbReference>
<evidence type="ECO:0000256" key="4">
    <source>
        <dbReference type="SAM" id="MobiDB-lite"/>
    </source>
</evidence>
<name>A0A383VK81_TETOB</name>
<keyword evidence="7" id="KW-1185">Reference proteome</keyword>
<keyword evidence="3" id="KW-0677">Repeat</keyword>
<dbReference type="InterPro" id="IPR000210">
    <property type="entry name" value="BTB/POZ_dom"/>
</dbReference>
<evidence type="ECO:0000313" key="6">
    <source>
        <dbReference type="EMBL" id="SZX65353.1"/>
    </source>
</evidence>
<protein>
    <recommendedName>
        <fullName evidence="5">BTB domain-containing protein</fullName>
    </recommendedName>
</protein>
<reference evidence="6 7" key="1">
    <citation type="submission" date="2016-10" db="EMBL/GenBank/DDBJ databases">
        <authorList>
            <person name="Cai Z."/>
        </authorList>
    </citation>
    <scope>NUCLEOTIDE SEQUENCE [LARGE SCALE GENOMIC DNA]</scope>
</reference>
<dbReference type="AlphaFoldDB" id="A0A383VK81"/>
<evidence type="ECO:0000256" key="2">
    <source>
        <dbReference type="ARBA" id="ARBA00022441"/>
    </source>
</evidence>
<dbReference type="PANTHER" id="PTHR24412">
    <property type="entry name" value="KELCH PROTEIN"/>
    <property type="match status" value="1"/>
</dbReference>
<dbReference type="EMBL" id="FNXT01000617">
    <property type="protein sequence ID" value="SZX65353.1"/>
    <property type="molecule type" value="Genomic_DNA"/>
</dbReference>
<evidence type="ECO:0000259" key="5">
    <source>
        <dbReference type="PROSITE" id="PS50097"/>
    </source>
</evidence>
<feature type="compositionally biased region" description="Low complexity" evidence="4">
    <location>
        <begin position="510"/>
        <end position="525"/>
    </location>
</feature>
<proteinExistence type="predicted"/>
<dbReference type="SMART" id="SM00225">
    <property type="entry name" value="BTB"/>
    <property type="match status" value="1"/>
</dbReference>
<dbReference type="InterPro" id="IPR011333">
    <property type="entry name" value="SKP1/BTB/POZ_sf"/>
</dbReference>
<dbReference type="Gene3D" id="3.30.710.10">
    <property type="entry name" value="Potassium Channel Kv1.1, Chain A"/>
    <property type="match status" value="1"/>
</dbReference>
<dbReference type="Proteomes" id="UP000256970">
    <property type="component" value="Unassembled WGS sequence"/>
</dbReference>
<feature type="compositionally biased region" description="Low complexity" evidence="4">
    <location>
        <begin position="466"/>
        <end position="487"/>
    </location>
</feature>
<evidence type="ECO:0000256" key="3">
    <source>
        <dbReference type="ARBA" id="ARBA00022737"/>
    </source>
</evidence>
<comment type="pathway">
    <text evidence="1">Protein modification; protein ubiquitination.</text>
</comment>
<dbReference type="InterPro" id="IPR011705">
    <property type="entry name" value="BACK"/>
</dbReference>
<feature type="region of interest" description="Disordered" evidence="4">
    <location>
        <begin position="466"/>
        <end position="492"/>
    </location>
</feature>
<dbReference type="PROSITE" id="PS50097">
    <property type="entry name" value="BTB"/>
    <property type="match status" value="1"/>
</dbReference>
<dbReference type="STRING" id="3088.A0A383VK81"/>
<feature type="domain" description="BTB" evidence="5">
    <location>
        <begin position="27"/>
        <end position="95"/>
    </location>
</feature>
<dbReference type="PANTHER" id="PTHR24412:SF489">
    <property type="entry name" value="RING FINGER DOMAIN AND KELCH REPEAT-CONTAINING PROTEIN DDB_G0271372"/>
    <property type="match status" value="1"/>
</dbReference>
<sequence length="547" mass="58731">MEERTYGEGFGSGFSRFQDRSGSGDFCDVTVTTSSGDWRLHSLLLASRSEFFYRALAGEFTESRSKVIELHLEKSEAVWPLLVDYFYKDSITVNEGNALALLSLSRQLLVSSVDAYCLEFIGQHLHTSNCIRYLRKAVKHNISDIQQQCVALAAQGFHFLYDHDVSGLPAAVVLEILRHPELLVHCEQQVLRFVMSYLSSTEVEPHDAAAIWGEVRFLYLDNKLFSSLSHHPQLPSQLLLAGAMGRLASMDEPAAAAAAGLQPPPRPTYCCDGRYGLPGGSRTLTLALEDIWTHVAPLCSVRVSGVSEGQPEHVLSPDPDAWFETDESSEPMPWVQVVLPANVRVVRLTKYVFSHGHRRSGYFRMRNWQTLTAADAAGPFSKLMARPSANEAFEVMVAKPGQDTPWRSIKLVGTDRQEDSVFRLCLRNLRLFGCCEVDLLQQGQPQALVLTHGLVHKIHAAKATAAGGAPADAAAAGSTAGSRRASGNGWGPPGVMGAVVDAAAGGAPADGAAAGSAAGSRRASGNGWGPPGVMGAVAEGEGGAALP</sequence>
<accession>A0A383VK81</accession>
<dbReference type="Pfam" id="PF07707">
    <property type="entry name" value="BACK"/>
    <property type="match status" value="1"/>
</dbReference>
<organism evidence="6 7">
    <name type="scientific">Tetradesmus obliquus</name>
    <name type="common">Green alga</name>
    <name type="synonym">Acutodesmus obliquus</name>
    <dbReference type="NCBI Taxonomy" id="3088"/>
    <lineage>
        <taxon>Eukaryota</taxon>
        <taxon>Viridiplantae</taxon>
        <taxon>Chlorophyta</taxon>
        <taxon>core chlorophytes</taxon>
        <taxon>Chlorophyceae</taxon>
        <taxon>CS clade</taxon>
        <taxon>Sphaeropleales</taxon>
        <taxon>Scenedesmaceae</taxon>
        <taxon>Tetradesmus</taxon>
    </lineage>
</organism>
<dbReference type="Gene3D" id="1.25.40.420">
    <property type="match status" value="1"/>
</dbReference>
<dbReference type="CDD" id="cd18186">
    <property type="entry name" value="BTB_POZ_ZBTB_KLHL-like"/>
    <property type="match status" value="1"/>
</dbReference>
<evidence type="ECO:0000313" key="7">
    <source>
        <dbReference type="Proteomes" id="UP000256970"/>
    </source>
</evidence>
<keyword evidence="2" id="KW-0880">Kelch repeat</keyword>
<dbReference type="Pfam" id="PF00651">
    <property type="entry name" value="BTB"/>
    <property type="match status" value="1"/>
</dbReference>
<feature type="region of interest" description="Disordered" evidence="4">
    <location>
        <begin position="510"/>
        <end position="547"/>
    </location>
</feature>
<gene>
    <name evidence="6" type="ORF">BQ4739_LOCUS5790</name>
</gene>